<evidence type="ECO:0000313" key="1">
    <source>
        <dbReference type="EMBL" id="KAI9897339.1"/>
    </source>
</evidence>
<reference evidence="1" key="1">
    <citation type="submission" date="2022-10" db="EMBL/GenBank/DDBJ databases">
        <title>Complete Genome of Trichothecium roseum strain YXFP-22015, a Plant Pathogen Isolated from Citrus.</title>
        <authorList>
            <person name="Wang Y."/>
            <person name="Zhu L."/>
        </authorList>
    </citation>
    <scope>NUCLEOTIDE SEQUENCE</scope>
    <source>
        <strain evidence="1">YXFP-22015</strain>
    </source>
</reference>
<keyword evidence="2" id="KW-1185">Reference proteome</keyword>
<gene>
    <name evidence="1" type="ORF">N3K66_007195</name>
</gene>
<accession>A0ACC0UUY6</accession>
<dbReference type="Proteomes" id="UP001163324">
    <property type="component" value="Chromosome 7"/>
</dbReference>
<comment type="caution">
    <text evidence="1">The sequence shown here is derived from an EMBL/GenBank/DDBJ whole genome shotgun (WGS) entry which is preliminary data.</text>
</comment>
<protein>
    <submittedName>
        <fullName evidence="1">Uncharacterized protein</fullName>
    </submittedName>
</protein>
<name>A0ACC0UUY6_9HYPO</name>
<sequence length="601" mass="62496">MPAPSGVRLRESCQACALSKIKCSKDKPSCNRCSERGTTCRYLITQKTGRKVRRRSVSNQPDASAAAAAAAAAAATATISGVGCGGGGCGAGSNNNHGRCPSEQVAAAVAAAAATTPCLQLSMLPPALASLNDASSLDFPMLEAHFDAIDPNLPLPLPPPTSSSTTTATTTTGTSPHDYLSMLLRPGESSFSSPIESYEHIFNSTETADPSMAGVTSTGPSTPNGVHFFDDVDYFQSHAATATANATAATVLRTAATAAPPPLQPEGTRMALQLMEQLCSREDSPPTAILSTLPFDVELQTGVIIDECKTVTDNVTVMMKCAGSEDGYCLVVVCLLISKVLNGYAKVAHALSSSSRDGGEIGGGGVGIHYQQHQQQHHHSSSNTTISSNSSSSSSSKRRPGSCSSSSTAMTGIGRAGTSSSSSAADGTNVNACWAAATATATAYPGGSSSAAPSSSSPSSSSSSSSSSPTSRDRDHKAMPQLLDHLYQVRAVLDHLGGKIQACQNRDWVFGGGDGGHSSSNSSSSSSLLHNHHNHNHSHSHYHNHHQHHHSSNRLPADHSPTLPAFPFSSTILHQLHQDLQRHLNAISLQVINELKQFWAQ</sequence>
<dbReference type="EMBL" id="CM047946">
    <property type="protein sequence ID" value="KAI9897339.1"/>
    <property type="molecule type" value="Genomic_DNA"/>
</dbReference>
<organism evidence="1 2">
    <name type="scientific">Trichothecium roseum</name>
    <dbReference type="NCBI Taxonomy" id="47278"/>
    <lineage>
        <taxon>Eukaryota</taxon>
        <taxon>Fungi</taxon>
        <taxon>Dikarya</taxon>
        <taxon>Ascomycota</taxon>
        <taxon>Pezizomycotina</taxon>
        <taxon>Sordariomycetes</taxon>
        <taxon>Hypocreomycetidae</taxon>
        <taxon>Hypocreales</taxon>
        <taxon>Hypocreales incertae sedis</taxon>
        <taxon>Trichothecium</taxon>
    </lineage>
</organism>
<proteinExistence type="predicted"/>
<evidence type="ECO:0000313" key="2">
    <source>
        <dbReference type="Proteomes" id="UP001163324"/>
    </source>
</evidence>